<evidence type="ECO:0000259" key="9">
    <source>
        <dbReference type="PROSITE" id="PS50929"/>
    </source>
</evidence>
<evidence type="ECO:0000256" key="7">
    <source>
        <dbReference type="SAM" id="Phobius"/>
    </source>
</evidence>
<keyword evidence="3" id="KW-0547">Nucleotide-binding</keyword>
<feature type="domain" description="ABC transporter" evidence="8">
    <location>
        <begin position="329"/>
        <end position="565"/>
    </location>
</feature>
<dbReference type="CDD" id="cd03249">
    <property type="entry name" value="ABC_MTABC3_MDL1_MDL2"/>
    <property type="match status" value="1"/>
</dbReference>
<dbReference type="NCBIfam" id="TIGR02204">
    <property type="entry name" value="MsbA_rel"/>
    <property type="match status" value="1"/>
</dbReference>
<evidence type="ECO:0000256" key="6">
    <source>
        <dbReference type="ARBA" id="ARBA00023136"/>
    </source>
</evidence>
<evidence type="ECO:0000256" key="4">
    <source>
        <dbReference type="ARBA" id="ARBA00022840"/>
    </source>
</evidence>
<dbReference type="SMART" id="SM00382">
    <property type="entry name" value="AAA"/>
    <property type="match status" value="1"/>
</dbReference>
<dbReference type="InterPro" id="IPR003439">
    <property type="entry name" value="ABC_transporter-like_ATP-bd"/>
</dbReference>
<keyword evidence="4 10" id="KW-0067">ATP-binding</keyword>
<dbReference type="InterPro" id="IPR039421">
    <property type="entry name" value="Type_1_exporter"/>
</dbReference>
<dbReference type="EMBL" id="JAERQM010000010">
    <property type="protein sequence ID" value="MBU8546824.1"/>
    <property type="molecule type" value="Genomic_DNA"/>
</dbReference>
<comment type="subcellular location">
    <subcellularLocation>
        <location evidence="1">Membrane</location>
        <topology evidence="1">Multi-pass membrane protein</topology>
    </subcellularLocation>
</comment>
<evidence type="ECO:0000256" key="1">
    <source>
        <dbReference type="ARBA" id="ARBA00004141"/>
    </source>
</evidence>
<dbReference type="InterPro" id="IPR017871">
    <property type="entry name" value="ABC_transporter-like_CS"/>
</dbReference>
<evidence type="ECO:0000313" key="10">
    <source>
        <dbReference type="EMBL" id="MBU8546824.1"/>
    </source>
</evidence>
<gene>
    <name evidence="10" type="ORF">JJQ90_24105</name>
</gene>
<dbReference type="Proteomes" id="UP000689967">
    <property type="component" value="Unassembled WGS sequence"/>
</dbReference>
<dbReference type="PANTHER" id="PTHR43394">
    <property type="entry name" value="ATP-DEPENDENT PERMEASE MDL1, MITOCHONDRIAL"/>
    <property type="match status" value="1"/>
</dbReference>
<evidence type="ECO:0000313" key="11">
    <source>
        <dbReference type="Proteomes" id="UP000689967"/>
    </source>
</evidence>
<dbReference type="Pfam" id="PF00005">
    <property type="entry name" value="ABC_tran"/>
    <property type="match status" value="1"/>
</dbReference>
<evidence type="ECO:0000256" key="5">
    <source>
        <dbReference type="ARBA" id="ARBA00022989"/>
    </source>
</evidence>
<feature type="transmembrane region" description="Helical" evidence="7">
    <location>
        <begin position="234"/>
        <end position="253"/>
    </location>
</feature>
<dbReference type="PANTHER" id="PTHR43394:SF1">
    <property type="entry name" value="ATP-BINDING CASSETTE SUB-FAMILY B MEMBER 10, MITOCHONDRIAL"/>
    <property type="match status" value="1"/>
</dbReference>
<protein>
    <submittedName>
        <fullName evidence="10">ATP-binding cassette domain-containing protein</fullName>
    </submittedName>
</protein>
<dbReference type="Pfam" id="PF00664">
    <property type="entry name" value="ABC_membrane"/>
    <property type="match status" value="1"/>
</dbReference>
<reference evidence="10 11" key="1">
    <citation type="submission" date="2021-01" db="EMBL/GenBank/DDBJ databases">
        <title>Roseomonas sp. nov, a bacterium isolated from an oil production mixture in Yumen Oilfield.</title>
        <authorList>
            <person name="Wu D."/>
        </authorList>
    </citation>
    <scope>NUCLEOTIDE SEQUENCE [LARGE SCALE GENOMIC DNA]</scope>
    <source>
        <strain evidence="10 11">ROY-5-3</strain>
    </source>
</reference>
<feature type="transmembrane region" description="Helical" evidence="7">
    <location>
        <begin position="52"/>
        <end position="72"/>
    </location>
</feature>
<evidence type="ECO:0000259" key="8">
    <source>
        <dbReference type="PROSITE" id="PS50893"/>
    </source>
</evidence>
<feature type="transmembrane region" description="Helical" evidence="7">
    <location>
        <begin position="151"/>
        <end position="169"/>
    </location>
</feature>
<dbReference type="InterPro" id="IPR011527">
    <property type="entry name" value="ABC1_TM_dom"/>
</dbReference>
<dbReference type="PROSITE" id="PS50893">
    <property type="entry name" value="ABC_TRANSPORTER_2"/>
    <property type="match status" value="1"/>
</dbReference>
<dbReference type="GO" id="GO:0005524">
    <property type="term" value="F:ATP binding"/>
    <property type="evidence" value="ECO:0007669"/>
    <property type="project" value="UniProtKB-KW"/>
</dbReference>
<sequence>MLPQLRPYLSRTLLAGFALLSAAGLTLALGQGLRRLIDEGFTGGAAALDNAAIFMGSVVALLAIATSARYYLVSWLGERVAADLRRRVFDHVLSLSPRYFETARTGDILSRMTADVGLLQSLIGSAISMGLRNTLTGLGALAMLLATSAKLAGIVLAVLPLVIVPLVIFGRRERRLSKVAQERVADLAATAEEALNGLRIVQAFTHEPEDRRRFGAEAEASVAAALRRVASRTALILVVILCGFGAITFSLWVGGHDVVAGRMTGGELSAFVFYAVLLASSGATMSELWGEIQRAAAAADRLLELLSAESDIRAPESPALLPEPPQGRVTFEAVRFTYPSRPDRAALEDFSLTVAPGETVALVGPSGAGKTTVFQLLLRFYDPQSGRVLVDGVDAAALDPADLRGRLGLVPQDPAIFSTSVAENIRYGRLGATDAEVRAAARAAAAEGFIERLPQGYATHLGARGVTLSGGQRQRIAIARAILRDPPILLLDEATSALDAESEQSVQQALEDLSKGRTTLVVAHRLATVRKADRIVVLEEGRIVAQGTHDELVRQGGLYARLAALQFAEAG</sequence>
<accession>A0ABS6HEJ6</accession>
<proteinExistence type="predicted"/>
<keyword evidence="11" id="KW-1185">Reference proteome</keyword>
<feature type="domain" description="ABC transmembrane type-1" evidence="9">
    <location>
        <begin position="13"/>
        <end position="294"/>
    </location>
</feature>
<dbReference type="PROSITE" id="PS00211">
    <property type="entry name" value="ABC_TRANSPORTER_1"/>
    <property type="match status" value="1"/>
</dbReference>
<dbReference type="InterPro" id="IPR003593">
    <property type="entry name" value="AAA+_ATPase"/>
</dbReference>
<keyword evidence="2 7" id="KW-0812">Transmembrane</keyword>
<dbReference type="CDD" id="cd18575">
    <property type="entry name" value="ABC_6TM_bac_exporter_ABCB8_10_like"/>
    <property type="match status" value="1"/>
</dbReference>
<dbReference type="PROSITE" id="PS50929">
    <property type="entry name" value="ABC_TM1F"/>
    <property type="match status" value="1"/>
</dbReference>
<keyword evidence="6 7" id="KW-0472">Membrane</keyword>
<name>A0ABS6HEJ6_9PROT</name>
<keyword evidence="5 7" id="KW-1133">Transmembrane helix</keyword>
<dbReference type="InterPro" id="IPR011918">
    <property type="entry name" value="ABC_MsbA_ATP-bd"/>
</dbReference>
<evidence type="ECO:0000256" key="3">
    <source>
        <dbReference type="ARBA" id="ARBA00022741"/>
    </source>
</evidence>
<evidence type="ECO:0000256" key="2">
    <source>
        <dbReference type="ARBA" id="ARBA00022692"/>
    </source>
</evidence>
<feature type="transmembrane region" description="Helical" evidence="7">
    <location>
        <begin position="112"/>
        <end position="131"/>
    </location>
</feature>
<comment type="caution">
    <text evidence="10">The sequence shown here is derived from an EMBL/GenBank/DDBJ whole genome shotgun (WGS) entry which is preliminary data.</text>
</comment>
<organism evidence="10 11">
    <name type="scientific">Falsiroseomonas oleicola</name>
    <dbReference type="NCBI Taxonomy" id="2801474"/>
    <lineage>
        <taxon>Bacteria</taxon>
        <taxon>Pseudomonadati</taxon>
        <taxon>Pseudomonadota</taxon>
        <taxon>Alphaproteobacteria</taxon>
        <taxon>Acetobacterales</taxon>
        <taxon>Roseomonadaceae</taxon>
        <taxon>Falsiroseomonas</taxon>
    </lineage>
</organism>